<dbReference type="Proteomes" id="UP000483018">
    <property type="component" value="Unassembled WGS sequence"/>
</dbReference>
<accession>A0A7C8HF61</accession>
<proteinExistence type="predicted"/>
<organism evidence="1 2">
    <name type="scientific">Defluviitalea raffinosedens</name>
    <dbReference type="NCBI Taxonomy" id="1450156"/>
    <lineage>
        <taxon>Bacteria</taxon>
        <taxon>Bacillati</taxon>
        <taxon>Bacillota</taxon>
        <taxon>Clostridia</taxon>
        <taxon>Lachnospirales</taxon>
        <taxon>Defluviitaleaceae</taxon>
        <taxon>Defluviitalea</taxon>
    </lineage>
</organism>
<dbReference type="AlphaFoldDB" id="A0A7C8HF61"/>
<protein>
    <submittedName>
        <fullName evidence="1">Uncharacterized protein</fullName>
    </submittedName>
</protein>
<gene>
    <name evidence="1" type="ORF">GND95_04935</name>
</gene>
<sequence>MNLNYRLLNVNNHHIHVAFSDHTIHLKNNQVLNELLKNEALACRDIAQTLKQNYQEQMKRHLNISTDSIALEILGHVYPHKIASILYTILPALKSMPGFILDKTDIIDIGESGYDSNRWIWDRLEPLYTAIVDRLH</sequence>
<dbReference type="RefSeq" id="WP_158739741.1">
    <property type="nucleotide sequence ID" value="NZ_JAFBEP010000001.1"/>
</dbReference>
<evidence type="ECO:0000313" key="2">
    <source>
        <dbReference type="Proteomes" id="UP000483018"/>
    </source>
</evidence>
<name>A0A7C8HF61_9FIRM</name>
<evidence type="ECO:0000313" key="1">
    <source>
        <dbReference type="EMBL" id="KAE9635493.1"/>
    </source>
</evidence>
<dbReference type="EMBL" id="WSLF01000003">
    <property type="protein sequence ID" value="KAE9635493.1"/>
    <property type="molecule type" value="Genomic_DNA"/>
</dbReference>
<dbReference type="OrthoDB" id="669028at2"/>
<reference evidence="1 2" key="1">
    <citation type="submission" date="2019-12" db="EMBL/GenBank/DDBJ databases">
        <title>Defluviitalea raffinosedens, isolated from a biogas fermenter, genome sequencing and characterization.</title>
        <authorList>
            <person name="Rettenmaier R."/>
            <person name="Schneider M."/>
            <person name="Neuhaus K."/>
            <person name="Liebl W."/>
            <person name="Zverlov V."/>
        </authorList>
    </citation>
    <scope>NUCLEOTIDE SEQUENCE [LARGE SCALE GENOMIC DNA]</scope>
    <source>
        <strain evidence="1 2">249c-K6</strain>
    </source>
</reference>
<comment type="caution">
    <text evidence="1">The sequence shown here is derived from an EMBL/GenBank/DDBJ whole genome shotgun (WGS) entry which is preliminary data.</text>
</comment>
<keyword evidence="2" id="KW-1185">Reference proteome</keyword>